<keyword evidence="3" id="KW-0614">Plasmid</keyword>
<dbReference type="Proteomes" id="UP000035199">
    <property type="component" value="Plasmid phiCmus45274"/>
</dbReference>
<evidence type="ECO:0000313" key="3">
    <source>
        <dbReference type="EMBL" id="AKK07425.1"/>
    </source>
</evidence>
<dbReference type="PATRIC" id="fig|571915.4.peg.3367"/>
<evidence type="ECO:0000313" key="4">
    <source>
        <dbReference type="Proteomes" id="UP000035199"/>
    </source>
</evidence>
<reference evidence="3 4" key="1">
    <citation type="journal article" date="2015" name="Genome Announc.">
        <title>Complete Genome Sequence of the Type Strain Corynebacterium mustelae DSM 45274, Isolated from Various Tissues of a Male Ferret with Lethal Sepsis.</title>
        <authorList>
            <person name="Ruckert C."/>
            <person name="Eimer J."/>
            <person name="Winkler A."/>
            <person name="Tauch A."/>
        </authorList>
    </citation>
    <scope>NUCLEOTIDE SEQUENCE [LARGE SCALE GENOMIC DNA]</scope>
    <source>
        <strain evidence="3 4">DSM 45274</strain>
        <plasmid evidence="3">phiCmus45274</plasmid>
        <plasmid evidence="4">Plasmid phiCmus45274</plasmid>
    </source>
</reference>
<reference evidence="4" key="2">
    <citation type="submission" date="2015-05" db="EMBL/GenBank/DDBJ databases">
        <title>Complete genome sequence of Corynebacterium mustelae DSM 45274, isolated from various tissues of a male ferret with lethal sepsis.</title>
        <authorList>
            <person name="Ruckert C."/>
            <person name="Albersmeier A."/>
            <person name="Winkler A."/>
            <person name="Tauch A."/>
        </authorList>
    </citation>
    <scope>NUCLEOTIDE SEQUENCE [LARGE SCALE GENOMIC DNA]</scope>
    <source>
        <strain evidence="4">DSM 45274</strain>
        <plasmid evidence="4">Plasmid phiCmus45274</plasmid>
    </source>
</reference>
<feature type="compositionally biased region" description="Basic and acidic residues" evidence="1">
    <location>
        <begin position="162"/>
        <end position="180"/>
    </location>
</feature>
<dbReference type="RefSeq" id="WP_052844527.1">
    <property type="nucleotide sequence ID" value="NZ_CP011542.1"/>
</dbReference>
<dbReference type="KEGG" id="cmv:CMUST_15685"/>
<dbReference type="EMBL" id="CP011544">
    <property type="protein sequence ID" value="AKK07425.1"/>
    <property type="molecule type" value="Genomic_DNA"/>
</dbReference>
<dbReference type="AlphaFoldDB" id="A0A0G3H3U9"/>
<accession>A0A0G3H3U9</accession>
<name>A0A0G3H3U9_9CORY</name>
<geneLocation type="plasmid" evidence="3 4">
    <name>phiCmus45274</name>
</geneLocation>
<dbReference type="STRING" id="571915.CMUST_04535"/>
<gene>
    <name evidence="2" type="ORF">CMUST_04535</name>
    <name evidence="3" type="ORF">CMUST_15685</name>
</gene>
<keyword evidence="4" id="KW-1185">Reference proteome</keyword>
<evidence type="ECO:0000256" key="1">
    <source>
        <dbReference type="SAM" id="MobiDB-lite"/>
    </source>
</evidence>
<dbReference type="Proteomes" id="UP000035199">
    <property type="component" value="Chromosome"/>
</dbReference>
<protein>
    <submittedName>
        <fullName evidence="3">Uncharacterized protein</fullName>
    </submittedName>
</protein>
<dbReference type="EMBL" id="CP011542">
    <property type="protein sequence ID" value="AKK05249.1"/>
    <property type="molecule type" value="Genomic_DNA"/>
</dbReference>
<feature type="region of interest" description="Disordered" evidence="1">
    <location>
        <begin position="159"/>
        <end position="180"/>
    </location>
</feature>
<proteinExistence type="predicted"/>
<organism evidence="3 4">
    <name type="scientific">Corynebacterium mustelae</name>
    <dbReference type="NCBI Taxonomy" id="571915"/>
    <lineage>
        <taxon>Bacteria</taxon>
        <taxon>Bacillati</taxon>
        <taxon>Actinomycetota</taxon>
        <taxon>Actinomycetes</taxon>
        <taxon>Mycobacteriales</taxon>
        <taxon>Corynebacteriaceae</taxon>
        <taxon>Corynebacterium</taxon>
    </lineage>
</organism>
<dbReference type="KEGG" id="cmv:CMUST_04535"/>
<evidence type="ECO:0000313" key="2">
    <source>
        <dbReference type="EMBL" id="AKK05249.1"/>
    </source>
</evidence>
<sequence>MKNIVFDVRDFGGQPHADDVLVLWSPDLRGSVSRPDGVVAPYVRRVPISGGSARVADVEPGRLCVRLERCHAGATDIVTVTVPSGSGDVSFRQLLEASVPYEEPVITRVSELAATASVAADRAQRDAELASSARGAAVATAAASARDTANAIRSEISGLSEQARRASESAGTHETRARGHADRAASAAADAVARAVNQLKGAAPAAFDTLAEIADRIKAGGSLESELLRKIAEKASNADFQTLKTRVDRLGISAVSGLVSALAGKADASHRHSASDLTEATPNVIHNWLVKRDAAGRAQVAAPAGSTDIANKGYVDAKHMVLGPASGGSGVTARKTGRLVMVRVEGATAGNKGTLPAGYRPISTVDFFLTNPNSRSYPGWCNILTDGTVFVNFSNSSGSNSGYGVVTYISDS</sequence>